<keyword evidence="1" id="KW-0732">Signal</keyword>
<evidence type="ECO:0000313" key="3">
    <source>
        <dbReference type="Proteomes" id="UP000011777"/>
    </source>
</evidence>
<gene>
    <name evidence="2" type="ORF">G210_3357</name>
</gene>
<protein>
    <submittedName>
        <fullName evidence="2">Uncharacterized protein</fullName>
    </submittedName>
</protein>
<sequence length="157" mass="17906">MKFDTVFVSLFLASIVLAANSFKIIFSQSDIDYYLNINELEEVVFSLDDSQAFELNEDSQLVLASDHTKIIAADESDHLAVYDKLEEDPTDKYPTWSFSAFDDIESINYDDSTEDKSLFAYTFEDEDSIVWKPVVDFAAIPDEAVSEHISIVFVDRK</sequence>
<feature type="non-terminal residue" evidence="2">
    <location>
        <position position="157"/>
    </location>
</feature>
<dbReference type="Proteomes" id="UP000011777">
    <property type="component" value="Unassembled WGS sequence"/>
</dbReference>
<dbReference type="EMBL" id="AOGT01002023">
    <property type="protein sequence ID" value="EMG46394.1"/>
    <property type="molecule type" value="Genomic_DNA"/>
</dbReference>
<evidence type="ECO:0000313" key="2">
    <source>
        <dbReference type="EMBL" id="EMG46394.1"/>
    </source>
</evidence>
<feature type="signal peptide" evidence="1">
    <location>
        <begin position="1"/>
        <end position="18"/>
    </location>
</feature>
<comment type="caution">
    <text evidence="2">The sequence shown here is derived from an EMBL/GenBank/DDBJ whole genome shotgun (WGS) entry which is preliminary data.</text>
</comment>
<organism evidence="2 3">
    <name type="scientific">Candida maltosa (strain Xu316)</name>
    <name type="common">Yeast</name>
    <dbReference type="NCBI Taxonomy" id="1245528"/>
    <lineage>
        <taxon>Eukaryota</taxon>
        <taxon>Fungi</taxon>
        <taxon>Dikarya</taxon>
        <taxon>Ascomycota</taxon>
        <taxon>Saccharomycotina</taxon>
        <taxon>Pichiomycetes</taxon>
        <taxon>Debaryomycetaceae</taxon>
        <taxon>Candida/Lodderomyces clade</taxon>
        <taxon>Candida</taxon>
    </lineage>
</organism>
<evidence type="ECO:0000256" key="1">
    <source>
        <dbReference type="SAM" id="SignalP"/>
    </source>
</evidence>
<accession>M3JVI3</accession>
<feature type="chain" id="PRO_5004035564" evidence="1">
    <location>
        <begin position="19"/>
        <end position="157"/>
    </location>
</feature>
<keyword evidence="3" id="KW-1185">Reference proteome</keyword>
<dbReference type="HOGENOM" id="CLU_1682065_0_0_1"/>
<reference evidence="2 3" key="1">
    <citation type="submission" date="2013-02" db="EMBL/GenBank/DDBJ databases">
        <title>Genome sequence of Candida maltosa Xu316, a potential industrial strain for xylitol and ethanol production.</title>
        <authorList>
            <person name="Yu J."/>
            <person name="Wang Q."/>
            <person name="Geng X."/>
            <person name="Bao W."/>
            <person name="He P."/>
            <person name="Cai J."/>
        </authorList>
    </citation>
    <scope>NUCLEOTIDE SEQUENCE [LARGE SCALE GENOMIC DNA]</scope>
    <source>
        <strain evidence="3">Xu316</strain>
    </source>
</reference>
<dbReference type="AlphaFoldDB" id="M3JVI3"/>
<proteinExistence type="predicted"/>
<name>M3JVI3_CANMX</name>